<reference evidence="1 2" key="1">
    <citation type="journal article" date="2017" name="Int. J. Parasitol.">
        <title>The genome of the protozoan parasite Cystoisospora suis and a reverse vaccinology approach to identify vaccine candidates.</title>
        <authorList>
            <person name="Palmieri N."/>
            <person name="Shrestha A."/>
            <person name="Ruttkowski B."/>
            <person name="Beck T."/>
            <person name="Vogl C."/>
            <person name="Tomley F."/>
            <person name="Blake D.P."/>
            <person name="Joachim A."/>
        </authorList>
    </citation>
    <scope>NUCLEOTIDE SEQUENCE [LARGE SCALE GENOMIC DNA]</scope>
    <source>
        <strain evidence="1 2">Wien I</strain>
    </source>
</reference>
<dbReference type="GeneID" id="94430960"/>
<dbReference type="RefSeq" id="XP_067920274.1">
    <property type="nucleotide sequence ID" value="XM_068067749.1"/>
</dbReference>
<dbReference type="VEuPathDB" id="ToxoDB:CSUI_007604"/>
<dbReference type="Proteomes" id="UP000221165">
    <property type="component" value="Unassembled WGS sequence"/>
</dbReference>
<accession>A0A2C6KPM8</accession>
<protein>
    <submittedName>
        <fullName evidence="1">Uncharacterized protein</fullName>
    </submittedName>
</protein>
<evidence type="ECO:0000313" key="1">
    <source>
        <dbReference type="EMBL" id="PHJ18568.1"/>
    </source>
</evidence>
<comment type="caution">
    <text evidence="1">The sequence shown here is derived from an EMBL/GenBank/DDBJ whole genome shotgun (WGS) entry which is preliminary data.</text>
</comment>
<name>A0A2C6KPM8_9APIC</name>
<evidence type="ECO:0000313" key="2">
    <source>
        <dbReference type="Proteomes" id="UP000221165"/>
    </source>
</evidence>
<dbReference type="EMBL" id="MIGC01004059">
    <property type="protein sequence ID" value="PHJ18568.1"/>
    <property type="molecule type" value="Genomic_DNA"/>
</dbReference>
<organism evidence="1 2">
    <name type="scientific">Cystoisospora suis</name>
    <dbReference type="NCBI Taxonomy" id="483139"/>
    <lineage>
        <taxon>Eukaryota</taxon>
        <taxon>Sar</taxon>
        <taxon>Alveolata</taxon>
        <taxon>Apicomplexa</taxon>
        <taxon>Conoidasida</taxon>
        <taxon>Coccidia</taxon>
        <taxon>Eucoccidiorida</taxon>
        <taxon>Eimeriorina</taxon>
        <taxon>Sarcocystidae</taxon>
        <taxon>Cystoisospora</taxon>
    </lineage>
</organism>
<gene>
    <name evidence="1" type="ORF">CSUI_007604</name>
</gene>
<proteinExistence type="predicted"/>
<sequence>MTGRKNTTSCRRAVALNQVPETKNKLPPGQDHRGLGCVRLLIIRAILGAREICHSRATTSDPLTPL</sequence>
<keyword evidence="2" id="KW-1185">Reference proteome</keyword>
<dbReference type="AlphaFoldDB" id="A0A2C6KPM8"/>